<dbReference type="InterPro" id="IPR014710">
    <property type="entry name" value="RmlC-like_jellyroll"/>
</dbReference>
<dbReference type="Pfam" id="PF00027">
    <property type="entry name" value="cNMP_binding"/>
    <property type="match status" value="1"/>
</dbReference>
<dbReference type="AlphaFoldDB" id="A0A1I6ADW1"/>
<protein>
    <submittedName>
        <fullName evidence="2">cAMP-binding domain of CRP or a regulatory subunit of cAMP-dependent protein kinases</fullName>
    </submittedName>
</protein>
<evidence type="ECO:0000313" key="2">
    <source>
        <dbReference type="EMBL" id="SFQ66803.1"/>
    </source>
</evidence>
<sequence>MHPLRAYLHRFVPALTDADWQPLAEGLRPCHLTRGEHFVQAGERRPELALLLSGSCRLYFPRPDGEERTTYFFFENHLLADYSGCLTGQPSQLSIQALTDTELVVFDYALLRRLYDERPVYERFGRLMAEYHLLGTDARLVEHLLLSPEERYRALLASGKTKILERIPQHLVANYLGVTPVSLSRIRGRVARTRGQ</sequence>
<evidence type="ECO:0000259" key="1">
    <source>
        <dbReference type="PROSITE" id="PS50042"/>
    </source>
</evidence>
<reference evidence="3" key="1">
    <citation type="submission" date="2016-10" db="EMBL/GenBank/DDBJ databases">
        <authorList>
            <person name="Varghese N."/>
            <person name="Submissions S."/>
        </authorList>
    </citation>
    <scope>NUCLEOTIDE SEQUENCE [LARGE SCALE GENOMIC DNA]</scope>
    <source>
        <strain evidence="3">OR362-8,ATCC BAA-1266,JCM 13504</strain>
    </source>
</reference>
<keyword evidence="3" id="KW-1185">Reference proteome</keyword>
<feature type="domain" description="Cyclic nucleotide-binding" evidence="1">
    <location>
        <begin position="11"/>
        <end position="114"/>
    </location>
</feature>
<evidence type="ECO:0000313" key="3">
    <source>
        <dbReference type="Proteomes" id="UP000199029"/>
    </source>
</evidence>
<accession>A0A1I6ADW1</accession>
<dbReference type="STRING" id="1227077.SAMN04515668_3581"/>
<dbReference type="InterPro" id="IPR000595">
    <property type="entry name" value="cNMP-bd_dom"/>
</dbReference>
<dbReference type="GO" id="GO:0016301">
    <property type="term" value="F:kinase activity"/>
    <property type="evidence" value="ECO:0007669"/>
    <property type="project" value="UniProtKB-KW"/>
</dbReference>
<keyword evidence="2" id="KW-0808">Transferase</keyword>
<dbReference type="CDD" id="cd00038">
    <property type="entry name" value="CAP_ED"/>
    <property type="match status" value="1"/>
</dbReference>
<gene>
    <name evidence="2" type="ORF">SAMN04515668_3581</name>
</gene>
<dbReference type="SUPFAM" id="SSF51206">
    <property type="entry name" value="cAMP-binding domain-like"/>
    <property type="match status" value="1"/>
</dbReference>
<dbReference type="OrthoDB" id="663011at2"/>
<organism evidence="2 3">
    <name type="scientific">Hymenobacter arizonensis</name>
    <name type="common">Siccationidurans arizonensis</name>
    <dbReference type="NCBI Taxonomy" id="1227077"/>
    <lineage>
        <taxon>Bacteria</taxon>
        <taxon>Pseudomonadati</taxon>
        <taxon>Bacteroidota</taxon>
        <taxon>Cytophagia</taxon>
        <taxon>Cytophagales</taxon>
        <taxon>Hymenobacteraceae</taxon>
        <taxon>Hymenobacter</taxon>
    </lineage>
</organism>
<dbReference type="InterPro" id="IPR018490">
    <property type="entry name" value="cNMP-bd_dom_sf"/>
</dbReference>
<dbReference type="Proteomes" id="UP000199029">
    <property type="component" value="Unassembled WGS sequence"/>
</dbReference>
<proteinExistence type="predicted"/>
<dbReference type="PROSITE" id="PS50042">
    <property type="entry name" value="CNMP_BINDING_3"/>
    <property type="match status" value="1"/>
</dbReference>
<keyword evidence="2" id="KW-0418">Kinase</keyword>
<name>A0A1I6ADW1_HYMAR</name>
<dbReference type="RefSeq" id="WP_092676694.1">
    <property type="nucleotide sequence ID" value="NZ_FOXS01000005.1"/>
</dbReference>
<dbReference type="EMBL" id="FOXS01000005">
    <property type="protein sequence ID" value="SFQ66803.1"/>
    <property type="molecule type" value="Genomic_DNA"/>
</dbReference>
<dbReference type="Gene3D" id="2.60.120.10">
    <property type="entry name" value="Jelly Rolls"/>
    <property type="match status" value="1"/>
</dbReference>